<dbReference type="EMBL" id="CACTIH010003964">
    <property type="protein sequence ID" value="CAA2988046.1"/>
    <property type="molecule type" value="Genomic_DNA"/>
</dbReference>
<feature type="region of interest" description="Disordered" evidence="1">
    <location>
        <begin position="1"/>
        <end position="36"/>
    </location>
</feature>
<evidence type="ECO:0000256" key="1">
    <source>
        <dbReference type="SAM" id="MobiDB-lite"/>
    </source>
</evidence>
<evidence type="ECO:0000313" key="3">
    <source>
        <dbReference type="Proteomes" id="UP000594638"/>
    </source>
</evidence>
<proteinExistence type="predicted"/>
<dbReference type="Proteomes" id="UP000594638">
    <property type="component" value="Unassembled WGS sequence"/>
</dbReference>
<dbReference type="AlphaFoldDB" id="A0A8S0S7T0"/>
<organism evidence="2 3">
    <name type="scientific">Olea europaea subsp. europaea</name>
    <dbReference type="NCBI Taxonomy" id="158383"/>
    <lineage>
        <taxon>Eukaryota</taxon>
        <taxon>Viridiplantae</taxon>
        <taxon>Streptophyta</taxon>
        <taxon>Embryophyta</taxon>
        <taxon>Tracheophyta</taxon>
        <taxon>Spermatophyta</taxon>
        <taxon>Magnoliopsida</taxon>
        <taxon>eudicotyledons</taxon>
        <taxon>Gunneridae</taxon>
        <taxon>Pentapetalae</taxon>
        <taxon>asterids</taxon>
        <taxon>lamiids</taxon>
        <taxon>Lamiales</taxon>
        <taxon>Oleaceae</taxon>
        <taxon>Oleeae</taxon>
        <taxon>Olea</taxon>
    </lineage>
</organism>
<reference evidence="2 3" key="1">
    <citation type="submission" date="2019-12" db="EMBL/GenBank/DDBJ databases">
        <authorList>
            <person name="Alioto T."/>
            <person name="Alioto T."/>
            <person name="Gomez Garrido J."/>
        </authorList>
    </citation>
    <scope>NUCLEOTIDE SEQUENCE [LARGE SCALE GENOMIC DNA]</scope>
</reference>
<keyword evidence="3" id="KW-1185">Reference proteome</keyword>
<accession>A0A8S0S7T0</accession>
<comment type="caution">
    <text evidence="2">The sequence shown here is derived from an EMBL/GenBank/DDBJ whole genome shotgun (WGS) entry which is preliminary data.</text>
</comment>
<dbReference type="GO" id="GO:0005737">
    <property type="term" value="C:cytoplasm"/>
    <property type="evidence" value="ECO:0007669"/>
    <property type="project" value="TreeGrafter"/>
</dbReference>
<dbReference type="OrthoDB" id="73788at2759"/>
<sequence>MQRNKDSDDVGQDPAHIDPPPKGPSDSSSDGGDGWSFGGGLIKTFVTQSELMLETYRWDLREFGSGFKEESEVLNGVLKSTTDIVSQGKESLISSLDGEFETPETNKSLSSSWMVVWWC</sequence>
<dbReference type="PANTHER" id="PTHR16019:SF5">
    <property type="entry name" value="BSD DOMAIN-CONTAINING PROTEIN 1"/>
    <property type="match status" value="1"/>
</dbReference>
<evidence type="ECO:0000313" key="2">
    <source>
        <dbReference type="EMBL" id="CAA2988046.1"/>
    </source>
</evidence>
<dbReference type="PANTHER" id="PTHR16019">
    <property type="entry name" value="SYNAPSE-ASSOCIATED PROTEIN"/>
    <property type="match status" value="1"/>
</dbReference>
<dbReference type="InterPro" id="IPR051494">
    <property type="entry name" value="BSD_domain-containing"/>
</dbReference>
<gene>
    <name evidence="2" type="ORF">OLEA9_A118262</name>
</gene>
<name>A0A8S0S7T0_OLEEU</name>
<dbReference type="Gramene" id="OE9A118262T1">
    <property type="protein sequence ID" value="OE9A118262C1"/>
    <property type="gene ID" value="OE9A118262"/>
</dbReference>
<protein>
    <submittedName>
        <fullName evidence="2">Uncharacterized protein</fullName>
    </submittedName>
</protein>